<evidence type="ECO:0000259" key="2">
    <source>
        <dbReference type="PROSITE" id="PS50812"/>
    </source>
</evidence>
<reference evidence="3 4" key="1">
    <citation type="journal article" date="2021" name="BMC Biol.">
        <title>Horizontally acquired antibacterial genes associated with adaptive radiation of ladybird beetles.</title>
        <authorList>
            <person name="Li H.S."/>
            <person name="Tang X.F."/>
            <person name="Huang Y.H."/>
            <person name="Xu Z.Y."/>
            <person name="Chen M.L."/>
            <person name="Du X.Y."/>
            <person name="Qiu B.Y."/>
            <person name="Chen P.T."/>
            <person name="Zhang W."/>
            <person name="Slipinski A."/>
            <person name="Escalona H.E."/>
            <person name="Waterhouse R.M."/>
            <person name="Zwick A."/>
            <person name="Pang H."/>
        </authorList>
    </citation>
    <scope>NUCLEOTIDE SEQUENCE [LARGE SCALE GENOMIC DNA]</scope>
    <source>
        <strain evidence="3">SYSU2018</strain>
    </source>
</reference>
<comment type="caution">
    <text evidence="3">The sequence shown here is derived from an EMBL/GenBank/DDBJ whole genome shotgun (WGS) entry which is preliminary data.</text>
</comment>
<organism evidence="3 4">
    <name type="scientific">Cryptolaemus montrouzieri</name>
    <dbReference type="NCBI Taxonomy" id="559131"/>
    <lineage>
        <taxon>Eukaryota</taxon>
        <taxon>Metazoa</taxon>
        <taxon>Ecdysozoa</taxon>
        <taxon>Arthropoda</taxon>
        <taxon>Hexapoda</taxon>
        <taxon>Insecta</taxon>
        <taxon>Pterygota</taxon>
        <taxon>Neoptera</taxon>
        <taxon>Endopterygota</taxon>
        <taxon>Coleoptera</taxon>
        <taxon>Polyphaga</taxon>
        <taxon>Cucujiformia</taxon>
        <taxon>Coccinelloidea</taxon>
        <taxon>Coccinellidae</taxon>
        <taxon>Scymninae</taxon>
        <taxon>Scymnini</taxon>
        <taxon>Cryptolaemus</taxon>
    </lineage>
</organism>
<keyword evidence="4" id="KW-1185">Reference proteome</keyword>
<feature type="domain" description="PWWP" evidence="2">
    <location>
        <begin position="549"/>
        <end position="604"/>
    </location>
</feature>
<dbReference type="AlphaFoldDB" id="A0ABD2NJH2"/>
<feature type="region of interest" description="Disordered" evidence="1">
    <location>
        <begin position="222"/>
        <end position="263"/>
    </location>
</feature>
<dbReference type="PANTHER" id="PTHR16112:SF22">
    <property type="entry name" value="PWWP DOMAIN-CONTAINING 2B"/>
    <property type="match status" value="1"/>
</dbReference>
<dbReference type="SMART" id="SM00293">
    <property type="entry name" value="PWWP"/>
    <property type="match status" value="1"/>
</dbReference>
<dbReference type="EMBL" id="JABFTP020000124">
    <property type="protein sequence ID" value="KAL3278680.1"/>
    <property type="molecule type" value="Genomic_DNA"/>
</dbReference>
<evidence type="ECO:0000256" key="1">
    <source>
        <dbReference type="SAM" id="MobiDB-lite"/>
    </source>
</evidence>
<feature type="compositionally biased region" description="Basic and acidic residues" evidence="1">
    <location>
        <begin position="621"/>
        <end position="636"/>
    </location>
</feature>
<dbReference type="Proteomes" id="UP001516400">
    <property type="component" value="Unassembled WGS sequence"/>
</dbReference>
<proteinExistence type="predicted"/>
<sequence length="667" mass="74510">MANMADDENSDLKCLKNTRITVLVDEALPDILVVTYEYGVRTFKGVLLDANKRNLPFGIQALNPALSPPKKLKPEDDPLYAVNQRFTYTDPNNAKNKKIQLPSKYKNNRMTVRLRPRQVLCSKCKGICNENSENVSRKRKSSETTQVSSVPIKRGLNAPITRSVYTEQLNTSRKNAVRKGSKGASLVPKLTRLTAEQEQRALSGNFNDRLAKKPLGIVSNLNSSENQQKNDNIKHSDTDHSEHSSSSSGGCDENQSDPLALLETKPIRATLRVGKRQLRKKQSTVSIEELWDETASEENANKNIDDVVSDVVTNGDSSNVHTNTRTIKISYGPQGEGTVLKIPAKIDSLESKGDSEENINIEEEKNKDIRTKEARRALKRAKREAKRRVLLPTNSPCYLGGASPRYAVPGSSPRYTVGSASPRHGLGNNSPRYICTSLEVNMPRRRKHKMKHKKKHRENKDRKHKDGEVSSSTQDELKEQCSTQKLSINLKRLQSRYTSNDTKEDNSSGSDDQSEQVPDFPPSNQPLMLRINAQAVSSASGADGARLLVGDVVWGKIHGFPWWPGKILTITNCNNRDFQAHVSWYGSSTSSLMQCDQLSPYLEHFKIRYNKKKRGPYKEAIKQASNEARENAESKARQPLRNSPSHNLISQVVPPALASPREIDVAS</sequence>
<dbReference type="PROSITE" id="PS50812">
    <property type="entry name" value="PWWP"/>
    <property type="match status" value="1"/>
</dbReference>
<dbReference type="SUPFAM" id="SSF63748">
    <property type="entry name" value="Tudor/PWWP/MBT"/>
    <property type="match status" value="1"/>
</dbReference>
<dbReference type="PANTHER" id="PTHR16112">
    <property type="entry name" value="METHYL-CPG BINDING PROTEIN, DROSOPHILA"/>
    <property type="match status" value="1"/>
</dbReference>
<dbReference type="Pfam" id="PF00855">
    <property type="entry name" value="PWWP"/>
    <property type="match status" value="1"/>
</dbReference>
<feature type="region of interest" description="Disordered" evidence="1">
    <location>
        <begin position="399"/>
        <end position="479"/>
    </location>
</feature>
<evidence type="ECO:0000313" key="3">
    <source>
        <dbReference type="EMBL" id="KAL3278680.1"/>
    </source>
</evidence>
<feature type="compositionally biased region" description="Basic residues" evidence="1">
    <location>
        <begin position="443"/>
        <end position="457"/>
    </location>
</feature>
<feature type="compositionally biased region" description="Polar residues" evidence="1">
    <location>
        <begin position="469"/>
        <end position="479"/>
    </location>
</feature>
<gene>
    <name evidence="3" type="ORF">HHI36_016217</name>
</gene>
<feature type="compositionally biased region" description="Polar residues" evidence="1">
    <location>
        <begin position="640"/>
        <end position="650"/>
    </location>
</feature>
<feature type="region of interest" description="Disordered" evidence="1">
    <location>
        <begin position="133"/>
        <end position="154"/>
    </location>
</feature>
<dbReference type="Gene3D" id="2.30.30.140">
    <property type="match status" value="1"/>
</dbReference>
<feature type="region of interest" description="Disordered" evidence="1">
    <location>
        <begin position="492"/>
        <end position="526"/>
    </location>
</feature>
<dbReference type="InterPro" id="IPR000313">
    <property type="entry name" value="PWWP_dom"/>
</dbReference>
<feature type="region of interest" description="Disordered" evidence="1">
    <location>
        <begin position="621"/>
        <end position="667"/>
    </location>
</feature>
<name>A0ABD2NJH2_9CUCU</name>
<accession>A0ABD2NJH2</accession>
<protein>
    <recommendedName>
        <fullName evidence="2">PWWP domain-containing protein</fullName>
    </recommendedName>
</protein>
<dbReference type="CDD" id="cd20140">
    <property type="entry name" value="PWWP_PWWP2"/>
    <property type="match status" value="1"/>
</dbReference>
<feature type="compositionally biased region" description="Basic and acidic residues" evidence="1">
    <location>
        <begin position="458"/>
        <end position="468"/>
    </location>
</feature>
<evidence type="ECO:0000313" key="4">
    <source>
        <dbReference type="Proteomes" id="UP001516400"/>
    </source>
</evidence>
<feature type="compositionally biased region" description="Basic and acidic residues" evidence="1">
    <location>
        <begin position="231"/>
        <end position="243"/>
    </location>
</feature>